<dbReference type="Proteomes" id="UP000006786">
    <property type="component" value="Unassembled WGS sequence"/>
</dbReference>
<protein>
    <submittedName>
        <fullName evidence="3">Uncharacterized protein</fullName>
    </submittedName>
</protein>
<proteinExistence type="predicted"/>
<name>K2N3C4_9HYPH</name>
<dbReference type="OrthoDB" id="10019393at2"/>
<reference evidence="3 4" key="1">
    <citation type="journal article" date="2012" name="J. Bacteriol.">
        <title>Genome Sequence of Nitratireductor pacificus Type Strain pht-3B.</title>
        <authorList>
            <person name="Lai Q."/>
            <person name="Li G."/>
            <person name="Shao Z."/>
        </authorList>
    </citation>
    <scope>NUCLEOTIDE SEQUENCE [LARGE SCALE GENOMIC DNA]</scope>
    <source>
        <strain evidence="4">pht-3B</strain>
    </source>
</reference>
<evidence type="ECO:0000256" key="1">
    <source>
        <dbReference type="SAM" id="MobiDB-lite"/>
    </source>
</evidence>
<dbReference type="RefSeq" id="WP_008596948.1">
    <property type="nucleotide sequence ID" value="NZ_AMRM01000011.1"/>
</dbReference>
<feature type="region of interest" description="Disordered" evidence="1">
    <location>
        <begin position="76"/>
        <end position="123"/>
    </location>
</feature>
<evidence type="ECO:0000313" key="3">
    <source>
        <dbReference type="EMBL" id="EKF18733.1"/>
    </source>
</evidence>
<feature type="signal peptide" evidence="2">
    <location>
        <begin position="1"/>
        <end position="20"/>
    </location>
</feature>
<feature type="compositionally biased region" description="Low complexity" evidence="1">
    <location>
        <begin position="149"/>
        <end position="164"/>
    </location>
</feature>
<sequence length="278" mass="29559">MALRNWLKASAIVTALGSVALMVTQSIFQDWWNSSENKARAELDRQQTEYLSKSVEAIDRSTDAVANLNRKLEEIARRAEEAERRQAAPAPQPPTSQSQRSQSETQPVAAAPEEPASGSMVVEAPREEEVAAVATEAVLPPAAPDAMSEAGRPAAPPATATAQPEPAPVAPPGEEARRPEDPGLDEARVFGVFEAQTFDLCGHKGFSAELIVDGAGSEILLKSRNRSVPGAGFRGFEKILPLKAPVELWTGCTVAIGTVETTGTARRMIISVAEGKRA</sequence>
<feature type="chain" id="PRO_5003864157" evidence="2">
    <location>
        <begin position="21"/>
        <end position="278"/>
    </location>
</feature>
<gene>
    <name evidence="3" type="ORF">NA2_11135</name>
</gene>
<organism evidence="3 4">
    <name type="scientific">Nitratireductor pacificus pht-3B</name>
    <dbReference type="NCBI Taxonomy" id="391937"/>
    <lineage>
        <taxon>Bacteria</taxon>
        <taxon>Pseudomonadati</taxon>
        <taxon>Pseudomonadota</taxon>
        <taxon>Alphaproteobacteria</taxon>
        <taxon>Hyphomicrobiales</taxon>
        <taxon>Phyllobacteriaceae</taxon>
        <taxon>Nitratireductor</taxon>
    </lineage>
</organism>
<evidence type="ECO:0000256" key="2">
    <source>
        <dbReference type="SAM" id="SignalP"/>
    </source>
</evidence>
<dbReference type="EMBL" id="AMRM01000011">
    <property type="protein sequence ID" value="EKF18733.1"/>
    <property type="molecule type" value="Genomic_DNA"/>
</dbReference>
<feature type="compositionally biased region" description="Basic and acidic residues" evidence="1">
    <location>
        <begin position="76"/>
        <end position="86"/>
    </location>
</feature>
<evidence type="ECO:0000313" key="4">
    <source>
        <dbReference type="Proteomes" id="UP000006786"/>
    </source>
</evidence>
<keyword evidence="2" id="KW-0732">Signal</keyword>
<feature type="region of interest" description="Disordered" evidence="1">
    <location>
        <begin position="143"/>
        <end position="182"/>
    </location>
</feature>
<dbReference type="PATRIC" id="fig|391937.3.peg.2296"/>
<comment type="caution">
    <text evidence="3">The sequence shown here is derived from an EMBL/GenBank/DDBJ whole genome shotgun (WGS) entry which is preliminary data.</text>
</comment>
<dbReference type="AlphaFoldDB" id="K2N3C4"/>
<feature type="compositionally biased region" description="Low complexity" evidence="1">
    <location>
        <begin position="95"/>
        <end position="107"/>
    </location>
</feature>
<accession>K2N3C4</accession>
<keyword evidence="4" id="KW-1185">Reference proteome</keyword>
<dbReference type="STRING" id="391937.NA2_11135"/>